<dbReference type="Pfam" id="PF11807">
    <property type="entry name" value="UstYa"/>
    <property type="match status" value="1"/>
</dbReference>
<evidence type="ECO:0000256" key="4">
    <source>
        <dbReference type="SAM" id="Phobius"/>
    </source>
</evidence>
<gene>
    <name evidence="5" type="ORF">LAESUDRAFT_728090</name>
</gene>
<dbReference type="InterPro" id="IPR021765">
    <property type="entry name" value="UstYa-like"/>
</dbReference>
<dbReference type="STRING" id="1314785.A0A165D7N0"/>
<dbReference type="OrthoDB" id="3687641at2759"/>
<dbReference type="AlphaFoldDB" id="A0A165D7N0"/>
<keyword evidence="4" id="KW-1133">Transmembrane helix</keyword>
<evidence type="ECO:0000256" key="3">
    <source>
        <dbReference type="ARBA" id="ARBA00035112"/>
    </source>
</evidence>
<accession>A0A165D7N0</accession>
<keyword evidence="6" id="KW-1185">Reference proteome</keyword>
<proteinExistence type="inferred from homology"/>
<reference evidence="5 6" key="1">
    <citation type="journal article" date="2016" name="Mol. Biol. Evol.">
        <title>Comparative Genomics of Early-Diverging Mushroom-Forming Fungi Provides Insights into the Origins of Lignocellulose Decay Capabilities.</title>
        <authorList>
            <person name="Nagy L.G."/>
            <person name="Riley R."/>
            <person name="Tritt A."/>
            <person name="Adam C."/>
            <person name="Daum C."/>
            <person name="Floudas D."/>
            <person name="Sun H."/>
            <person name="Yadav J.S."/>
            <person name="Pangilinan J."/>
            <person name="Larsson K.H."/>
            <person name="Matsuura K."/>
            <person name="Barry K."/>
            <person name="Labutti K."/>
            <person name="Kuo R."/>
            <person name="Ohm R.A."/>
            <person name="Bhattacharya S.S."/>
            <person name="Shirouzu T."/>
            <person name="Yoshinaga Y."/>
            <person name="Martin F.M."/>
            <person name="Grigoriev I.V."/>
            <person name="Hibbett D.S."/>
        </authorList>
    </citation>
    <scope>NUCLEOTIDE SEQUENCE [LARGE SCALE GENOMIC DNA]</scope>
    <source>
        <strain evidence="5 6">93-53</strain>
    </source>
</reference>
<dbReference type="EMBL" id="KV427637">
    <property type="protein sequence ID" value="KZT04285.1"/>
    <property type="molecule type" value="Genomic_DNA"/>
</dbReference>
<keyword evidence="4" id="KW-0472">Membrane</keyword>
<comment type="pathway">
    <text evidence="1">Mycotoxin biosynthesis.</text>
</comment>
<evidence type="ECO:0000313" key="5">
    <source>
        <dbReference type="EMBL" id="KZT04285.1"/>
    </source>
</evidence>
<name>A0A165D7N0_9APHY</name>
<dbReference type="Proteomes" id="UP000076871">
    <property type="component" value="Unassembled WGS sequence"/>
</dbReference>
<dbReference type="PANTHER" id="PTHR33365:SF11">
    <property type="entry name" value="TAT PATHWAY SIGNAL SEQUENCE"/>
    <property type="match status" value="1"/>
</dbReference>
<dbReference type="RefSeq" id="XP_040762025.1">
    <property type="nucleotide sequence ID" value="XM_040909359.1"/>
</dbReference>
<keyword evidence="2" id="KW-0560">Oxidoreductase</keyword>
<evidence type="ECO:0000256" key="2">
    <source>
        <dbReference type="ARBA" id="ARBA00023002"/>
    </source>
</evidence>
<dbReference type="GO" id="GO:0043386">
    <property type="term" value="P:mycotoxin biosynthetic process"/>
    <property type="evidence" value="ECO:0007669"/>
    <property type="project" value="InterPro"/>
</dbReference>
<sequence length="209" mass="24002">MHSSFVKRLHASPTTLSFALVGFSLIVKVCATIWLKTLMWEVTREYTYLGDDYPEAWPIEIPNVLMASDNSMHFQLDTPDGIAEWSSIVPGESGLLHLGPHRQPFTVSMFHQLRCLNVIREELLFDRDKDDESARSELARHCLNYVKQMVLCRGDLQLEPFLAPSNTAPIDLYGTYECRDWGAVYKEIERNQLEYAQWREAQESMSGGL</sequence>
<dbReference type="PANTHER" id="PTHR33365">
    <property type="entry name" value="YALI0B05434P"/>
    <property type="match status" value="1"/>
</dbReference>
<dbReference type="GO" id="GO:0016491">
    <property type="term" value="F:oxidoreductase activity"/>
    <property type="evidence" value="ECO:0007669"/>
    <property type="project" value="UniProtKB-KW"/>
</dbReference>
<keyword evidence="4" id="KW-0812">Transmembrane</keyword>
<feature type="transmembrane region" description="Helical" evidence="4">
    <location>
        <begin position="15"/>
        <end position="35"/>
    </location>
</feature>
<comment type="similarity">
    <text evidence="3">Belongs to the ustYa family.</text>
</comment>
<evidence type="ECO:0000256" key="1">
    <source>
        <dbReference type="ARBA" id="ARBA00004685"/>
    </source>
</evidence>
<dbReference type="InParanoid" id="A0A165D7N0"/>
<evidence type="ECO:0000313" key="6">
    <source>
        <dbReference type="Proteomes" id="UP000076871"/>
    </source>
</evidence>
<organism evidence="5 6">
    <name type="scientific">Laetiporus sulphureus 93-53</name>
    <dbReference type="NCBI Taxonomy" id="1314785"/>
    <lineage>
        <taxon>Eukaryota</taxon>
        <taxon>Fungi</taxon>
        <taxon>Dikarya</taxon>
        <taxon>Basidiomycota</taxon>
        <taxon>Agaricomycotina</taxon>
        <taxon>Agaricomycetes</taxon>
        <taxon>Polyporales</taxon>
        <taxon>Laetiporus</taxon>
    </lineage>
</organism>
<dbReference type="GeneID" id="63826388"/>
<protein>
    <submittedName>
        <fullName evidence="5">Uncharacterized protein</fullName>
    </submittedName>
</protein>